<dbReference type="Ensembl" id="ENSACOT00000015099.1">
    <property type="protein sequence ID" value="ENSACOP00000014587.1"/>
    <property type="gene ID" value="ENSACOG00000010064.1"/>
</dbReference>
<dbReference type="Proteomes" id="UP000694522">
    <property type="component" value="Unplaced"/>
</dbReference>
<name>A0A8B9FU07_9PSIT</name>
<accession>A0A8B9FU07</accession>
<evidence type="ECO:0000313" key="2">
    <source>
        <dbReference type="Proteomes" id="UP000694522"/>
    </source>
</evidence>
<keyword evidence="2" id="KW-1185">Reference proteome</keyword>
<reference evidence="1" key="1">
    <citation type="submission" date="2025-08" db="UniProtKB">
        <authorList>
            <consortium name="Ensembl"/>
        </authorList>
    </citation>
    <scope>IDENTIFICATION</scope>
</reference>
<organism evidence="1 2">
    <name type="scientific">Amazona collaria</name>
    <name type="common">yellow-billed parrot</name>
    <dbReference type="NCBI Taxonomy" id="241587"/>
    <lineage>
        <taxon>Eukaryota</taxon>
        <taxon>Metazoa</taxon>
        <taxon>Chordata</taxon>
        <taxon>Craniata</taxon>
        <taxon>Vertebrata</taxon>
        <taxon>Euteleostomi</taxon>
        <taxon>Archelosauria</taxon>
        <taxon>Archosauria</taxon>
        <taxon>Dinosauria</taxon>
        <taxon>Saurischia</taxon>
        <taxon>Theropoda</taxon>
        <taxon>Coelurosauria</taxon>
        <taxon>Aves</taxon>
        <taxon>Neognathae</taxon>
        <taxon>Neoaves</taxon>
        <taxon>Telluraves</taxon>
        <taxon>Australaves</taxon>
        <taxon>Psittaciformes</taxon>
        <taxon>Psittacidae</taxon>
        <taxon>Amazona</taxon>
    </lineage>
</organism>
<dbReference type="AlphaFoldDB" id="A0A8B9FU07"/>
<sequence length="156" mass="17475">FSDWTLSHWPQFFACGHPASSLSTEWSTYQIDKLTIRQGFLCKCLWILTIFMKIAETSNVTTETLPPAESEPVEIEVEIAEGMIEVEDDIIETLEVASAEQSIKYIQTTGTADASALALLADITSKYRQGERKCQIQEEDDSASDTLTFHSLMLCQ</sequence>
<evidence type="ECO:0000313" key="1">
    <source>
        <dbReference type="Ensembl" id="ENSACOP00000014587.1"/>
    </source>
</evidence>
<proteinExistence type="predicted"/>
<reference evidence="1" key="2">
    <citation type="submission" date="2025-09" db="UniProtKB">
        <authorList>
            <consortium name="Ensembl"/>
        </authorList>
    </citation>
    <scope>IDENTIFICATION</scope>
</reference>
<protein>
    <submittedName>
        <fullName evidence="1">Uncharacterized protein</fullName>
    </submittedName>
</protein>